<dbReference type="Proteomes" id="UP000676386">
    <property type="component" value="Unassembled WGS sequence"/>
</dbReference>
<keyword evidence="2" id="KW-1185">Reference proteome</keyword>
<dbReference type="RefSeq" id="WP_211971311.1">
    <property type="nucleotide sequence ID" value="NZ_CBFHAM010000044.1"/>
</dbReference>
<comment type="caution">
    <text evidence="1">The sequence shown here is derived from an EMBL/GenBank/DDBJ whole genome shotgun (WGS) entry which is preliminary data.</text>
</comment>
<gene>
    <name evidence="1" type="ORF">KE626_02560</name>
</gene>
<evidence type="ECO:0000313" key="1">
    <source>
        <dbReference type="EMBL" id="MBS0026183.1"/>
    </source>
</evidence>
<reference evidence="1 2" key="1">
    <citation type="submission" date="2021-04" db="EMBL/GenBank/DDBJ databases">
        <title>Chitinophaga sp. nov., isolated from the rhizosphere soil.</title>
        <authorList>
            <person name="He S."/>
        </authorList>
    </citation>
    <scope>NUCLEOTIDE SEQUENCE [LARGE SCALE GENOMIC DNA]</scope>
    <source>
        <strain evidence="1 2">2R12</strain>
    </source>
</reference>
<protein>
    <submittedName>
        <fullName evidence="1">Uncharacterized protein</fullName>
    </submittedName>
</protein>
<dbReference type="PROSITE" id="PS51257">
    <property type="entry name" value="PROKAR_LIPOPROTEIN"/>
    <property type="match status" value="1"/>
</dbReference>
<evidence type="ECO:0000313" key="2">
    <source>
        <dbReference type="Proteomes" id="UP000676386"/>
    </source>
</evidence>
<sequence length="173" mass="18579">MNRITTFIILILISGAAITGCKKDQNPKLPSDMKKGAIPLVKIDAGSNDSIFNVATFQGKFSVGLYFANDERPKKMDVVVIFNGDKTKVKTLKADVTTYPTSITVTAEQLAALFGITVGNLKTGDVFKIGADVYMNSGLVVPIFNPFGNSYTAEVNSYAGSSLNVTYPVKLKP</sequence>
<dbReference type="EMBL" id="JAGTXB010000001">
    <property type="protein sequence ID" value="MBS0026183.1"/>
    <property type="molecule type" value="Genomic_DNA"/>
</dbReference>
<proteinExistence type="predicted"/>
<accession>A0ABS5IT97</accession>
<name>A0ABS5IT97_9BACT</name>
<organism evidence="1 2">
    <name type="scientific">Chitinophaga hostae</name>
    <dbReference type="NCBI Taxonomy" id="2831022"/>
    <lineage>
        <taxon>Bacteria</taxon>
        <taxon>Pseudomonadati</taxon>
        <taxon>Bacteroidota</taxon>
        <taxon>Chitinophagia</taxon>
        <taxon>Chitinophagales</taxon>
        <taxon>Chitinophagaceae</taxon>
        <taxon>Chitinophaga</taxon>
    </lineage>
</organism>